<keyword evidence="5" id="KW-0808">Transferase</keyword>
<sequence length="1058" mass="117803">MELATFLAGSGLVLQRLEIPKRKFVSADFDGILLLSYRATEPSLRPGPVFIIREGQFSLGGESRPIVREVPFYVNIGSYARDAALINMDDNTTAILKPTSCYPPAKTSLSVEASLVRDAIHLSFIAHLDGDTCVQVRVGDILNNLSFLRVTTPCHHSFDAPLRVRAESFGSIIGQKSHWIKDNSGNFWTIPLTPDRLSNEKPSTEGATTLIYYFPIADNPLAQWLSIANASNIENNIQVKGAHESHMDFRKVLSIRQRLSHLTGHDPTHSMASREFQQWKASQVKVRESAQSLATAICQVAENLLPTKTVKGPITVQIEILAAIDVSSFRCRYCGWNLIHESLRSCVTNPPNTTTETQSSSTSATVRLQVVPTWDSLQSICSQDLFLAIFSSLADMLVIRKTAILESGGHVLLQNSAVTTISGILSNSGLVSRSDALSCAMSLLAKRLHPDPESLFSDLIDAANTYRRNGELERAETLMQWACLNFLPSDSGENEAWDESSAIFIKTLLTTGEPYRWSCAERSKKERHEVRISGIKWMIDKFSKFSRQYFEIKRILEDYEGISKLMGNENSRNLNKSSKKHPLVQAIQDRDRKRSLWQLCFTVTGDFSCHDLDPALPLAARNNWFEVVSAIIEMKANVDSRDEDKRTSVSYCVQNGNLSLLQHFIRLSASLQLPIACYDQPLLDLAQEYNQGAAAEAILRAGYIYYGEGSYCSMKGNSSLLWAIENGLLEVIHMLVDQKAQRIPRDRYSDAKLIMSAAGKGNGDILNILLQHNFNIECKYNLEEQSALSLAAVEGNETAVALLLNYRADMESVDGLGRTPLLLAIENGHEAITQLLLAHSNVPTTQPRVWTSLLFAVLKGHWICVQLLLQRWIASTSTSGGPSLCAENPQKATLSPLQEMEDTPDSDNHSTSSEDIGRVVELLISRGVELEQEIEGSMTPLLVATQNGQVDAVKVLLDNGADVEPRDEHSFAAPEMACLQGNEVLIRLFLQRHADLQLDFGVHPPWWHLGSNMETIRCELLETVTDDETKKRMRQRWDEMDAPEPDSSDTDDSEYHGQ</sequence>
<dbReference type="Proteomes" id="UP000605986">
    <property type="component" value="Unassembled WGS sequence"/>
</dbReference>
<dbReference type="InterPro" id="IPR002110">
    <property type="entry name" value="Ankyrin_rpt"/>
</dbReference>
<reference evidence="5" key="1">
    <citation type="submission" date="2020-01" db="EMBL/GenBank/DDBJ databases">
        <title>Identification and distribution of gene clusters putatively required for synthesis of sphingolipid metabolism inhibitors in phylogenetically diverse species of the filamentous fungus Fusarium.</title>
        <authorList>
            <person name="Kim H.-S."/>
            <person name="Busman M."/>
            <person name="Brown D.W."/>
            <person name="Divon H."/>
            <person name="Uhlig S."/>
            <person name="Proctor R.H."/>
        </authorList>
    </citation>
    <scope>NUCLEOTIDE SEQUENCE</scope>
    <source>
        <strain evidence="5">NRRL 53441</strain>
    </source>
</reference>
<organism evidence="5 6">
    <name type="scientific">Fusarium austroafricanum</name>
    <dbReference type="NCBI Taxonomy" id="2364996"/>
    <lineage>
        <taxon>Eukaryota</taxon>
        <taxon>Fungi</taxon>
        <taxon>Dikarya</taxon>
        <taxon>Ascomycota</taxon>
        <taxon>Pezizomycotina</taxon>
        <taxon>Sordariomycetes</taxon>
        <taxon>Hypocreomycetidae</taxon>
        <taxon>Hypocreales</taxon>
        <taxon>Nectriaceae</taxon>
        <taxon>Fusarium</taxon>
        <taxon>Fusarium concolor species complex</taxon>
    </lineage>
</organism>
<dbReference type="PANTHER" id="PTHR24198:SF165">
    <property type="entry name" value="ANKYRIN REPEAT-CONTAINING PROTEIN-RELATED"/>
    <property type="match status" value="1"/>
</dbReference>
<keyword evidence="2 3" id="KW-0040">ANK repeat</keyword>
<dbReference type="Pfam" id="PF12796">
    <property type="entry name" value="Ank_2"/>
    <property type="match status" value="2"/>
</dbReference>
<dbReference type="SMART" id="SM00248">
    <property type="entry name" value="ANK"/>
    <property type="match status" value="8"/>
</dbReference>
<dbReference type="PANTHER" id="PTHR24198">
    <property type="entry name" value="ANKYRIN REPEAT AND PROTEIN KINASE DOMAIN-CONTAINING PROTEIN"/>
    <property type="match status" value="1"/>
</dbReference>
<dbReference type="InterPro" id="IPR036770">
    <property type="entry name" value="Ankyrin_rpt-contain_sf"/>
</dbReference>
<dbReference type="OrthoDB" id="5106615at2759"/>
<dbReference type="GO" id="GO:0016301">
    <property type="term" value="F:kinase activity"/>
    <property type="evidence" value="ECO:0007669"/>
    <property type="project" value="UniProtKB-KW"/>
</dbReference>
<protein>
    <submittedName>
        <fullName evidence="5">Pfs, ankyrin repeats &amp; 6-phosphofructo-2-kinase</fullName>
    </submittedName>
</protein>
<dbReference type="PRINTS" id="PR01415">
    <property type="entry name" value="ANKYRIN"/>
</dbReference>
<feature type="compositionally biased region" description="Basic and acidic residues" evidence="4">
    <location>
        <begin position="1028"/>
        <end position="1039"/>
    </location>
</feature>
<feature type="region of interest" description="Disordered" evidence="4">
    <location>
        <begin position="1028"/>
        <end position="1058"/>
    </location>
</feature>
<accession>A0A8H4NRF1</accession>
<evidence type="ECO:0000313" key="5">
    <source>
        <dbReference type="EMBL" id="KAF4448409.1"/>
    </source>
</evidence>
<evidence type="ECO:0000256" key="2">
    <source>
        <dbReference type="ARBA" id="ARBA00023043"/>
    </source>
</evidence>
<dbReference type="Gene3D" id="1.25.40.20">
    <property type="entry name" value="Ankyrin repeat-containing domain"/>
    <property type="match status" value="3"/>
</dbReference>
<feature type="compositionally biased region" description="Acidic residues" evidence="4">
    <location>
        <begin position="1040"/>
        <end position="1052"/>
    </location>
</feature>
<name>A0A8H4NRF1_9HYPO</name>
<evidence type="ECO:0000256" key="4">
    <source>
        <dbReference type="SAM" id="MobiDB-lite"/>
    </source>
</evidence>
<gene>
    <name evidence="5" type="ORF">F53441_8217</name>
</gene>
<evidence type="ECO:0000256" key="3">
    <source>
        <dbReference type="PROSITE-ProRule" id="PRU00023"/>
    </source>
</evidence>
<keyword evidence="6" id="KW-1185">Reference proteome</keyword>
<feature type="repeat" description="ANK" evidence="3">
    <location>
        <begin position="936"/>
        <end position="968"/>
    </location>
</feature>
<dbReference type="PROSITE" id="PS50088">
    <property type="entry name" value="ANK_REPEAT"/>
    <property type="match status" value="2"/>
</dbReference>
<dbReference type="PROSITE" id="PS50297">
    <property type="entry name" value="ANK_REP_REGION"/>
    <property type="match status" value="1"/>
</dbReference>
<feature type="repeat" description="ANK" evidence="3">
    <location>
        <begin position="783"/>
        <end position="815"/>
    </location>
</feature>
<comment type="caution">
    <text evidence="5">The sequence shown here is derived from an EMBL/GenBank/DDBJ whole genome shotgun (WGS) entry which is preliminary data.</text>
</comment>
<proteinExistence type="predicted"/>
<dbReference type="EMBL" id="JAADJG010000342">
    <property type="protein sequence ID" value="KAF4448409.1"/>
    <property type="molecule type" value="Genomic_DNA"/>
</dbReference>
<dbReference type="AlphaFoldDB" id="A0A8H4NRF1"/>
<dbReference type="SUPFAM" id="SSF48403">
    <property type="entry name" value="Ankyrin repeat"/>
    <property type="match status" value="2"/>
</dbReference>
<keyword evidence="5" id="KW-0418">Kinase</keyword>
<evidence type="ECO:0000313" key="6">
    <source>
        <dbReference type="Proteomes" id="UP000605986"/>
    </source>
</evidence>
<evidence type="ECO:0000256" key="1">
    <source>
        <dbReference type="ARBA" id="ARBA00022737"/>
    </source>
</evidence>
<keyword evidence="1" id="KW-0677">Repeat</keyword>